<feature type="domain" description="Telomere length regulation protein conserved" evidence="5">
    <location>
        <begin position="345"/>
        <end position="456"/>
    </location>
</feature>
<comment type="caution">
    <text evidence="7">The sequence shown here is derived from an EMBL/GenBank/DDBJ whole genome shotgun (WGS) entry which is preliminary data.</text>
</comment>
<dbReference type="AlphaFoldDB" id="A0A8S9JM19"/>
<dbReference type="GO" id="GO:0051083">
    <property type="term" value="P:'de novo' cotranslational protein folding"/>
    <property type="evidence" value="ECO:0007669"/>
    <property type="project" value="TreeGrafter"/>
</dbReference>
<feature type="domain" description="TELO2 ARM repeat" evidence="6">
    <location>
        <begin position="110"/>
        <end position="234"/>
    </location>
</feature>
<evidence type="ECO:0008006" key="9">
    <source>
        <dbReference type="Google" id="ProtNLM"/>
    </source>
</evidence>
<evidence type="ECO:0000313" key="8">
    <source>
        <dbReference type="Proteomes" id="UP000712281"/>
    </source>
</evidence>
<dbReference type="Pfam" id="PF10193">
    <property type="entry name" value="Telomere_reg-2"/>
    <property type="match status" value="1"/>
</dbReference>
<protein>
    <recommendedName>
        <fullName evidence="9">Telomere length regulation protein conserved domain-containing protein</fullName>
    </recommendedName>
</protein>
<dbReference type="FunFam" id="1.25.40.720:FF:000002">
    <property type="entry name" value="Embryo defective 2423"/>
    <property type="match status" value="1"/>
</dbReference>
<evidence type="ECO:0000256" key="4">
    <source>
        <dbReference type="SAM" id="MobiDB-lite"/>
    </source>
</evidence>
<gene>
    <name evidence="7" type="ORF">F2Q68_00004311</name>
</gene>
<comment type="similarity">
    <text evidence="2">Belongs to the TEL2 family.</text>
</comment>
<sequence>MEKKWSSHIRLRRSESPPAPPVYLSRYLSLSPPEKEVVIVSRCGGHWGLQLGGDGEAGGHRACGEEAAEKLVVGAEWWSWGLQRGGDGEVGGREKRWWSWGLLRETEKLFSVLECPPVTNTLAKGDITQGLLETTQRIASVWSKGEFLQSIPLEQQAYITTALGLCLENMSREELDRTKDVMHNILQGVSCRLENPGDLVRKMASSIAFMFSKVIDPKNLLYLDDSFTGNAIDWEFELQTAVGGVRPITSSMENGDGETKTSSSLTEVRDSSRRNKEKKNHKSKDIANFVLADPDEIVDLATLNCGTESDGDDNASVSSDNSSVTSLEPYDLLDDDKDLGKQFTHLVDVVGALRKTNDADGVEKAIYVAEKLVRASPDELTHIAGDLARILVQVRCSDITVEGEEDSAEEKRQRALIALLVTRPFESLETLNSVLYSPNVDVSQRIMILDVMSEAARELANTRTLKPKHQARGPLISNISDPQPWYLPSDASATWKKIEETGSFHLNWANRYERELQPKPGQKMKGKTRRWSLRSGDRDQSSTDWSQNRAQWNYRLIPLFLRYSEWPDLLSCTKQYSLPMHFTQFSLFIVFSFSLFSSTLQTSSPIFSLSPSSSKLPNLFDTTVPPPLPTSLALLLTIPLPSLFCTIPSICLGCSGFLLACLTWVNSASIHVVSVLS</sequence>
<dbReference type="GO" id="GO:0005829">
    <property type="term" value="C:cytosol"/>
    <property type="evidence" value="ECO:0007669"/>
    <property type="project" value="TreeGrafter"/>
</dbReference>
<keyword evidence="3" id="KW-0963">Cytoplasm</keyword>
<dbReference type="Gene3D" id="1.25.40.720">
    <property type="entry name" value="Telomere length regulation protein 2, C-terminal domain"/>
    <property type="match status" value="1"/>
</dbReference>
<dbReference type="EMBL" id="QGKW02001660">
    <property type="protein sequence ID" value="KAF2583201.1"/>
    <property type="molecule type" value="Genomic_DNA"/>
</dbReference>
<dbReference type="GO" id="GO:0042162">
    <property type="term" value="F:telomeric DNA binding"/>
    <property type="evidence" value="ECO:0007669"/>
    <property type="project" value="TreeGrafter"/>
</dbReference>
<dbReference type="InterPro" id="IPR051970">
    <property type="entry name" value="TEL2_Regulation"/>
</dbReference>
<feature type="region of interest" description="Disordered" evidence="4">
    <location>
        <begin position="247"/>
        <end position="281"/>
    </location>
</feature>
<name>A0A8S9JM19_BRACR</name>
<dbReference type="GO" id="GO:0051879">
    <property type="term" value="F:Hsp90 protein binding"/>
    <property type="evidence" value="ECO:0007669"/>
    <property type="project" value="TreeGrafter"/>
</dbReference>
<dbReference type="PANTHER" id="PTHR15830:SF10">
    <property type="entry name" value="TELOMERE LENGTH REGULATION PROTEIN TEL2 HOMOLOG"/>
    <property type="match status" value="1"/>
</dbReference>
<dbReference type="InterPro" id="IPR057348">
    <property type="entry name" value="TELO2_ARM"/>
</dbReference>
<accession>A0A8S9JM19</accession>
<dbReference type="InterPro" id="IPR038528">
    <property type="entry name" value="TEL2_C_sf"/>
</dbReference>
<evidence type="ECO:0000256" key="1">
    <source>
        <dbReference type="ARBA" id="ARBA00004496"/>
    </source>
</evidence>
<proteinExistence type="inferred from homology"/>
<organism evidence="7 8">
    <name type="scientific">Brassica cretica</name>
    <name type="common">Mustard</name>
    <dbReference type="NCBI Taxonomy" id="69181"/>
    <lineage>
        <taxon>Eukaryota</taxon>
        <taxon>Viridiplantae</taxon>
        <taxon>Streptophyta</taxon>
        <taxon>Embryophyta</taxon>
        <taxon>Tracheophyta</taxon>
        <taxon>Spermatophyta</taxon>
        <taxon>Magnoliopsida</taxon>
        <taxon>eudicotyledons</taxon>
        <taxon>Gunneridae</taxon>
        <taxon>Pentapetalae</taxon>
        <taxon>rosids</taxon>
        <taxon>malvids</taxon>
        <taxon>Brassicales</taxon>
        <taxon>Brassicaceae</taxon>
        <taxon>Brassiceae</taxon>
        <taxon>Brassica</taxon>
    </lineage>
</organism>
<feature type="compositionally biased region" description="Basic residues" evidence="4">
    <location>
        <begin position="522"/>
        <end position="532"/>
    </location>
</feature>
<evidence type="ECO:0000256" key="3">
    <source>
        <dbReference type="ARBA" id="ARBA00022490"/>
    </source>
</evidence>
<reference evidence="7" key="1">
    <citation type="submission" date="2019-12" db="EMBL/GenBank/DDBJ databases">
        <title>Genome sequencing and annotation of Brassica cretica.</title>
        <authorList>
            <person name="Studholme D.J."/>
            <person name="Sarris P.F."/>
        </authorList>
    </citation>
    <scope>NUCLEOTIDE SEQUENCE</scope>
    <source>
        <strain evidence="7">PFS-001/15</strain>
        <tissue evidence="7">Leaf</tissue>
    </source>
</reference>
<feature type="region of interest" description="Disordered" evidence="4">
    <location>
        <begin position="308"/>
        <end position="329"/>
    </location>
</feature>
<evidence type="ECO:0000259" key="6">
    <source>
        <dbReference type="Pfam" id="PF25320"/>
    </source>
</evidence>
<dbReference type="PANTHER" id="PTHR15830">
    <property type="entry name" value="TELOMERE LENGTH REGULATION PROTEIN TEL2 FAMILY MEMBER"/>
    <property type="match status" value="1"/>
</dbReference>
<feature type="region of interest" description="Disordered" evidence="4">
    <location>
        <begin position="517"/>
        <end position="544"/>
    </location>
</feature>
<dbReference type="Proteomes" id="UP000712281">
    <property type="component" value="Unassembled WGS sequence"/>
</dbReference>
<evidence type="ECO:0000313" key="7">
    <source>
        <dbReference type="EMBL" id="KAF2583201.1"/>
    </source>
</evidence>
<feature type="compositionally biased region" description="Low complexity" evidence="4">
    <location>
        <begin position="314"/>
        <end position="326"/>
    </location>
</feature>
<dbReference type="Pfam" id="PF25320">
    <property type="entry name" value="TELO2_ARM"/>
    <property type="match status" value="1"/>
</dbReference>
<evidence type="ECO:0000256" key="2">
    <source>
        <dbReference type="ARBA" id="ARBA00006133"/>
    </source>
</evidence>
<dbReference type="InterPro" id="IPR019337">
    <property type="entry name" value="Telomere_length_regulation_dom"/>
</dbReference>
<comment type="subcellular location">
    <subcellularLocation>
        <location evidence="1">Cytoplasm</location>
    </subcellularLocation>
</comment>
<evidence type="ECO:0000259" key="5">
    <source>
        <dbReference type="Pfam" id="PF10193"/>
    </source>
</evidence>